<dbReference type="AlphaFoldDB" id="A0A917DXZ8"/>
<evidence type="ECO:0000313" key="2">
    <source>
        <dbReference type="EMBL" id="GGD77394.1"/>
    </source>
</evidence>
<protein>
    <recommendedName>
        <fullName evidence="4">Lipoprotein</fullName>
    </recommendedName>
</protein>
<keyword evidence="3" id="KW-1185">Reference proteome</keyword>
<dbReference type="EMBL" id="BMHP01000003">
    <property type="protein sequence ID" value="GGD77394.1"/>
    <property type="molecule type" value="Genomic_DNA"/>
</dbReference>
<comment type="caution">
    <text evidence="2">The sequence shown here is derived from an EMBL/GenBank/DDBJ whole genome shotgun (WGS) entry which is preliminary data.</text>
</comment>
<dbReference type="Proteomes" id="UP000612456">
    <property type="component" value="Unassembled WGS sequence"/>
</dbReference>
<dbReference type="RefSeq" id="WP_188994097.1">
    <property type="nucleotide sequence ID" value="NZ_BMHP01000003.1"/>
</dbReference>
<sequence length="222" mass="24605">MRRTFGLLLCAVMAGVVMTACGHVIVDWADFLKLDGKNYSGDWGVAVADPAVVEKKVNEVKFELSTSRKRNNPNYKIRNGDAAFLPEGTEVFAIKGYPEGSIVAVRDATGLNGYKIYREDGTAPVALEQQDVDEIRIYSNYEQGTSPGELHKRIGGKDIPLFFKLVEHAKPGEYSIPWGEADNYLVVYVLESGLGVQRDFSGYGGSYYDQDALLPDEISRFF</sequence>
<evidence type="ECO:0000256" key="1">
    <source>
        <dbReference type="SAM" id="SignalP"/>
    </source>
</evidence>
<feature type="signal peptide" evidence="1">
    <location>
        <begin position="1"/>
        <end position="19"/>
    </location>
</feature>
<evidence type="ECO:0000313" key="3">
    <source>
        <dbReference type="Proteomes" id="UP000612456"/>
    </source>
</evidence>
<evidence type="ECO:0008006" key="4">
    <source>
        <dbReference type="Google" id="ProtNLM"/>
    </source>
</evidence>
<reference evidence="2" key="1">
    <citation type="journal article" date="2014" name="Int. J. Syst. Evol. Microbiol.">
        <title>Complete genome sequence of Corynebacterium casei LMG S-19264T (=DSM 44701T), isolated from a smear-ripened cheese.</title>
        <authorList>
            <consortium name="US DOE Joint Genome Institute (JGI-PGF)"/>
            <person name="Walter F."/>
            <person name="Albersmeier A."/>
            <person name="Kalinowski J."/>
            <person name="Ruckert C."/>
        </authorList>
    </citation>
    <scope>NUCLEOTIDE SEQUENCE</scope>
    <source>
        <strain evidence="2">CGMCC 1.15178</strain>
    </source>
</reference>
<gene>
    <name evidence="2" type="ORF">GCM10010911_39280</name>
</gene>
<accession>A0A917DXZ8</accession>
<name>A0A917DXZ8_9BACL</name>
<reference evidence="2" key="2">
    <citation type="submission" date="2020-09" db="EMBL/GenBank/DDBJ databases">
        <authorList>
            <person name="Sun Q."/>
            <person name="Zhou Y."/>
        </authorList>
    </citation>
    <scope>NUCLEOTIDE SEQUENCE</scope>
    <source>
        <strain evidence="2">CGMCC 1.15178</strain>
    </source>
</reference>
<keyword evidence="1" id="KW-0732">Signal</keyword>
<proteinExistence type="predicted"/>
<organism evidence="2 3">
    <name type="scientific">Paenibacillus nasutitermitis</name>
    <dbReference type="NCBI Taxonomy" id="1652958"/>
    <lineage>
        <taxon>Bacteria</taxon>
        <taxon>Bacillati</taxon>
        <taxon>Bacillota</taxon>
        <taxon>Bacilli</taxon>
        <taxon>Bacillales</taxon>
        <taxon>Paenibacillaceae</taxon>
        <taxon>Paenibacillus</taxon>
    </lineage>
</organism>
<dbReference type="PROSITE" id="PS51257">
    <property type="entry name" value="PROKAR_LIPOPROTEIN"/>
    <property type="match status" value="1"/>
</dbReference>
<feature type="chain" id="PRO_5039021132" description="Lipoprotein" evidence="1">
    <location>
        <begin position="20"/>
        <end position="222"/>
    </location>
</feature>